<organism evidence="12 13">
    <name type="scientific">Aquisalimonas asiatica</name>
    <dbReference type="NCBI Taxonomy" id="406100"/>
    <lineage>
        <taxon>Bacteria</taxon>
        <taxon>Pseudomonadati</taxon>
        <taxon>Pseudomonadota</taxon>
        <taxon>Gammaproteobacteria</taxon>
        <taxon>Chromatiales</taxon>
        <taxon>Ectothiorhodospiraceae</taxon>
        <taxon>Aquisalimonas</taxon>
    </lineage>
</organism>
<dbReference type="GO" id="GO:0016787">
    <property type="term" value="F:hydrolase activity"/>
    <property type="evidence" value="ECO:0007669"/>
    <property type="project" value="UniProtKB-KW"/>
</dbReference>
<dbReference type="InterPro" id="IPR014001">
    <property type="entry name" value="Helicase_ATP-bd"/>
</dbReference>
<dbReference type="SUPFAM" id="SSF52540">
    <property type="entry name" value="P-loop containing nucleoside triphosphate hydrolases"/>
    <property type="match status" value="1"/>
</dbReference>
<dbReference type="Pfam" id="PF18019">
    <property type="entry name" value="Cas3_HD"/>
    <property type="match status" value="1"/>
</dbReference>
<dbReference type="NCBIfam" id="TIGR01587">
    <property type="entry name" value="cas3_core"/>
    <property type="match status" value="1"/>
</dbReference>
<dbReference type="Pfam" id="PF00270">
    <property type="entry name" value="DEAD"/>
    <property type="match status" value="1"/>
</dbReference>
<keyword evidence="4" id="KW-0479">Metal-binding</keyword>
<dbReference type="InterPro" id="IPR011545">
    <property type="entry name" value="DEAD/DEAH_box_helicase_dom"/>
</dbReference>
<dbReference type="GO" id="GO:0051607">
    <property type="term" value="P:defense response to virus"/>
    <property type="evidence" value="ECO:0007669"/>
    <property type="project" value="UniProtKB-KW"/>
</dbReference>
<keyword evidence="8" id="KW-0067">ATP-binding</keyword>
<feature type="domain" description="Helicase ATP-binding" evidence="10">
    <location>
        <begin position="280"/>
        <end position="474"/>
    </location>
</feature>
<comment type="similarity">
    <text evidence="2">In the central section; belongs to the CRISPR-associated helicase Cas3 family.</text>
</comment>
<evidence type="ECO:0000313" key="12">
    <source>
        <dbReference type="EMBL" id="SEO55497.1"/>
    </source>
</evidence>
<dbReference type="GO" id="GO:0005524">
    <property type="term" value="F:ATP binding"/>
    <property type="evidence" value="ECO:0007669"/>
    <property type="project" value="UniProtKB-KW"/>
</dbReference>
<sequence length="861" mass="94737">MEVRAAEGGWGKLSRDATGAAEDWLPLEHHCIDVASVFRALCELPAIYRSLCAASGQDLSTRHLDRLAVFALLHDLGKCNHGFQAKADLDAHDTAGHVREVAPLFYDEELSASFARVIEIEVLASWLAEPQDVGPLLIASLSHHGRPVEFDSHNWQAYRRYWLPDEIRNPVGAISGLVQAAHDTFPDAFTEPGDPINASMGLQHRFAGLLMLADWLGSHSEGFFPFHHQASTRAVFAREAAAQALVTVGLDVGNAREHASQHADFAQVFGFPPSPLQEALAKPSNANVLIAESDTGSGKTEAALAHFLQSFIAGEVDSLYFALPTRVAARELYERVLAFARNVFGQAGPPVLLAVPGYSAVDGEPANALPDIRHLWNDAKQTVKRERAWAAERPKRFLAAPIAVGTIDQALLSSMQVNHAHLRSVCLDRSMLVVDEVHASDTYMQGLLRSLIFHHRRIGGRALLLSATLGADARSGLLTPPDRHHVTPAADESQALAYPSITTDTGDVMAIERGVEHREKTVHLQPTASLEDLTAVIPALREAASAGARVLVILNTVSRVIAFQKAVEQDSELAQVLFSCNEKTCPHHGRYARRDRECMDAAVSLAMGKKAELAPLVLIGSQTLEQSLDIDADWLITDLCPADVLLQRIGRLQRHVRHRPAGFERARCTVLMPEDPTMGKRFDHKGRVRPLAGLGNVYPDLRIARLTAELIGNGREIVIPRDNRFVVEATTHPDHTEQFRDGPWESHRNELLAIKVAHGQTADSALIPNQPFGELRFREFNEQVQTRLGMADRRIPLEMPLTSPFGQRLDEVFVPGWMVAPGVDADVLDGPPELEESGFRFRYGGRTYRYSRLGLERVDVA</sequence>
<dbReference type="Gene3D" id="1.10.3210.30">
    <property type="match status" value="1"/>
</dbReference>
<keyword evidence="5" id="KW-0547">Nucleotide-binding</keyword>
<dbReference type="InterPro" id="IPR054712">
    <property type="entry name" value="Cas3-like_dom"/>
</dbReference>
<dbReference type="EMBL" id="FOEG01000001">
    <property type="protein sequence ID" value="SEO55497.1"/>
    <property type="molecule type" value="Genomic_DNA"/>
</dbReference>
<dbReference type="Pfam" id="PF22590">
    <property type="entry name" value="Cas3-like_C_2"/>
    <property type="match status" value="1"/>
</dbReference>
<evidence type="ECO:0000256" key="3">
    <source>
        <dbReference type="ARBA" id="ARBA00022722"/>
    </source>
</evidence>
<evidence type="ECO:0000256" key="1">
    <source>
        <dbReference type="ARBA" id="ARBA00006847"/>
    </source>
</evidence>
<dbReference type="GO" id="GO:0004518">
    <property type="term" value="F:nuclease activity"/>
    <property type="evidence" value="ECO:0007669"/>
    <property type="project" value="UniProtKB-KW"/>
</dbReference>
<dbReference type="InterPro" id="IPR050547">
    <property type="entry name" value="DEAD_box_RNA_helicases"/>
</dbReference>
<dbReference type="SMART" id="SM00487">
    <property type="entry name" value="DEXDc"/>
    <property type="match status" value="1"/>
</dbReference>
<gene>
    <name evidence="12" type="ORF">SAMN04488052_101671</name>
</gene>
<evidence type="ECO:0000256" key="6">
    <source>
        <dbReference type="ARBA" id="ARBA00022801"/>
    </source>
</evidence>
<dbReference type="PANTHER" id="PTHR47963">
    <property type="entry name" value="DEAD-BOX ATP-DEPENDENT RNA HELICASE 47, MITOCHONDRIAL"/>
    <property type="match status" value="1"/>
</dbReference>
<dbReference type="PROSITE" id="PS51643">
    <property type="entry name" value="HD_CAS3"/>
    <property type="match status" value="1"/>
</dbReference>
<keyword evidence="3" id="KW-0540">Nuclease</keyword>
<dbReference type="AlphaFoldDB" id="A0A1H8QNE4"/>
<dbReference type="STRING" id="406100.SAMN04488052_101671"/>
<keyword evidence="7" id="KW-0347">Helicase</keyword>
<dbReference type="PANTHER" id="PTHR47963:SF9">
    <property type="entry name" value="CRISPR-ASSOCIATED ENDONUCLEASE_HELICASE CAS3"/>
    <property type="match status" value="1"/>
</dbReference>
<evidence type="ECO:0000259" key="11">
    <source>
        <dbReference type="PROSITE" id="PS51643"/>
    </source>
</evidence>
<reference evidence="12 13" key="1">
    <citation type="submission" date="2016-10" db="EMBL/GenBank/DDBJ databases">
        <authorList>
            <person name="de Groot N.N."/>
        </authorList>
    </citation>
    <scope>NUCLEOTIDE SEQUENCE [LARGE SCALE GENOMIC DNA]</scope>
    <source>
        <strain evidence="12 13">CGMCC 1.6291</strain>
    </source>
</reference>
<dbReference type="InterPro" id="IPR006483">
    <property type="entry name" value="CRISPR-assoc_Cas3_HD"/>
</dbReference>
<evidence type="ECO:0000256" key="4">
    <source>
        <dbReference type="ARBA" id="ARBA00022723"/>
    </source>
</evidence>
<evidence type="ECO:0000256" key="7">
    <source>
        <dbReference type="ARBA" id="ARBA00022806"/>
    </source>
</evidence>
<dbReference type="Proteomes" id="UP000199657">
    <property type="component" value="Unassembled WGS sequence"/>
</dbReference>
<dbReference type="InterPro" id="IPR027417">
    <property type="entry name" value="P-loop_NTPase"/>
</dbReference>
<keyword evidence="9" id="KW-0051">Antiviral defense</keyword>
<evidence type="ECO:0000313" key="13">
    <source>
        <dbReference type="Proteomes" id="UP000199657"/>
    </source>
</evidence>
<dbReference type="Gene3D" id="3.40.50.300">
    <property type="entry name" value="P-loop containing nucleotide triphosphate hydrolases"/>
    <property type="match status" value="2"/>
</dbReference>
<dbReference type="GO" id="GO:0003723">
    <property type="term" value="F:RNA binding"/>
    <property type="evidence" value="ECO:0007669"/>
    <property type="project" value="TreeGrafter"/>
</dbReference>
<evidence type="ECO:0000256" key="5">
    <source>
        <dbReference type="ARBA" id="ARBA00022741"/>
    </source>
</evidence>
<dbReference type="InterPro" id="IPR038257">
    <property type="entry name" value="CRISPR-assoc_Cas3_HD_sf"/>
</dbReference>
<dbReference type="InterPro" id="IPR006474">
    <property type="entry name" value="Helicase_Cas3_CRISPR-ass_core"/>
</dbReference>
<evidence type="ECO:0000256" key="9">
    <source>
        <dbReference type="ARBA" id="ARBA00023118"/>
    </source>
</evidence>
<proteinExistence type="inferred from homology"/>
<dbReference type="PROSITE" id="PS51192">
    <property type="entry name" value="HELICASE_ATP_BIND_1"/>
    <property type="match status" value="1"/>
</dbReference>
<keyword evidence="13" id="KW-1185">Reference proteome</keyword>
<accession>A0A1H8QNE4</accession>
<dbReference type="GO" id="GO:0003724">
    <property type="term" value="F:RNA helicase activity"/>
    <property type="evidence" value="ECO:0007669"/>
    <property type="project" value="TreeGrafter"/>
</dbReference>
<dbReference type="CDD" id="cd09641">
    <property type="entry name" value="Cas3''_I"/>
    <property type="match status" value="1"/>
</dbReference>
<name>A0A1H8QNE4_9GAMM</name>
<dbReference type="OrthoDB" id="9810236at2"/>
<dbReference type="NCBIfam" id="TIGR01596">
    <property type="entry name" value="cas3_HD"/>
    <property type="match status" value="1"/>
</dbReference>
<comment type="similarity">
    <text evidence="1">In the N-terminal section; belongs to the CRISPR-associated nuclease Cas3-HD family.</text>
</comment>
<evidence type="ECO:0000256" key="2">
    <source>
        <dbReference type="ARBA" id="ARBA00009046"/>
    </source>
</evidence>
<evidence type="ECO:0000259" key="10">
    <source>
        <dbReference type="PROSITE" id="PS51192"/>
    </source>
</evidence>
<dbReference type="GO" id="GO:0046872">
    <property type="term" value="F:metal ion binding"/>
    <property type="evidence" value="ECO:0007669"/>
    <property type="project" value="UniProtKB-KW"/>
</dbReference>
<evidence type="ECO:0000256" key="8">
    <source>
        <dbReference type="ARBA" id="ARBA00022840"/>
    </source>
</evidence>
<keyword evidence="6" id="KW-0378">Hydrolase</keyword>
<feature type="domain" description="HD Cas3-type" evidence="11">
    <location>
        <begin position="20"/>
        <end position="216"/>
    </location>
</feature>
<protein>
    <submittedName>
        <fullName evidence="12">CRISPR-associated helicase, Cas3 family</fullName>
    </submittedName>
</protein>